<gene>
    <name evidence="2" type="ORF">P0Y48_06800</name>
</gene>
<dbReference type="InterPro" id="IPR036390">
    <property type="entry name" value="WH_DNA-bd_sf"/>
</dbReference>
<dbReference type="PROSITE" id="PS50995">
    <property type="entry name" value="HTH_MARR_2"/>
    <property type="match status" value="1"/>
</dbReference>
<accession>A0AAJ5W375</accession>
<sequence length="163" mass="18181">MTGSESGASYWYADGDDSRSIEVLEAMRAYRAAEVAMRRRTQQSMDMGENELLVLRYLARARGRDEIVTPVQLSRYLGITSASTTALLDRLAKSGHITRLAHPTDRRSVVITSSEMAEEEIRHTLSTMHARMMGVVRGLSVDQRATVVEFLEAMKDAVDDIDA</sequence>
<feature type="domain" description="HTH marR-type" evidence="1">
    <location>
        <begin position="16"/>
        <end position="156"/>
    </location>
</feature>
<dbReference type="InterPro" id="IPR000835">
    <property type="entry name" value="HTH_MarR-typ"/>
</dbReference>
<dbReference type="SMART" id="SM00347">
    <property type="entry name" value="HTH_MARR"/>
    <property type="match status" value="1"/>
</dbReference>
<reference evidence="2" key="1">
    <citation type="submission" date="2023-03" db="EMBL/GenBank/DDBJ databases">
        <title>Andean soil-derived lignocellulolytic bacterial consortium as a source of novel taxa and putative plastic-active enzymes.</title>
        <authorList>
            <person name="Diaz-Garcia L."/>
            <person name="Chuvochina M."/>
            <person name="Feuerriegel G."/>
            <person name="Bunk B."/>
            <person name="Sproer C."/>
            <person name="Streit W.R."/>
            <person name="Rodriguez L.M."/>
            <person name="Overmann J."/>
            <person name="Jimenez D.J."/>
        </authorList>
    </citation>
    <scope>NUCLEOTIDE SEQUENCE</scope>
    <source>
        <strain evidence="2">MAG 4610</strain>
    </source>
</reference>
<dbReference type="SUPFAM" id="SSF46785">
    <property type="entry name" value="Winged helix' DNA-binding domain"/>
    <property type="match status" value="1"/>
</dbReference>
<organism evidence="2 3">
    <name type="scientific">Candidatus Microbacterium phytovorans</name>
    <dbReference type="NCBI Taxonomy" id="3121374"/>
    <lineage>
        <taxon>Bacteria</taxon>
        <taxon>Bacillati</taxon>
        <taxon>Actinomycetota</taxon>
        <taxon>Actinomycetes</taxon>
        <taxon>Micrococcales</taxon>
        <taxon>Microbacteriaceae</taxon>
        <taxon>Microbacterium</taxon>
    </lineage>
</organism>
<dbReference type="Gene3D" id="1.10.10.10">
    <property type="entry name" value="Winged helix-like DNA-binding domain superfamily/Winged helix DNA-binding domain"/>
    <property type="match status" value="1"/>
</dbReference>
<dbReference type="PANTHER" id="PTHR33164:SF43">
    <property type="entry name" value="HTH-TYPE TRANSCRIPTIONAL REPRESSOR YETL"/>
    <property type="match status" value="1"/>
</dbReference>
<dbReference type="GO" id="GO:0003700">
    <property type="term" value="F:DNA-binding transcription factor activity"/>
    <property type="evidence" value="ECO:0007669"/>
    <property type="project" value="InterPro"/>
</dbReference>
<evidence type="ECO:0000313" key="3">
    <source>
        <dbReference type="Proteomes" id="UP001213972"/>
    </source>
</evidence>
<dbReference type="Proteomes" id="UP001213972">
    <property type="component" value="Chromosome"/>
</dbReference>
<dbReference type="InterPro" id="IPR036388">
    <property type="entry name" value="WH-like_DNA-bd_sf"/>
</dbReference>
<proteinExistence type="predicted"/>
<dbReference type="EMBL" id="CP119321">
    <property type="protein sequence ID" value="WEK14892.1"/>
    <property type="molecule type" value="Genomic_DNA"/>
</dbReference>
<dbReference type="InterPro" id="IPR039422">
    <property type="entry name" value="MarR/SlyA-like"/>
</dbReference>
<dbReference type="PANTHER" id="PTHR33164">
    <property type="entry name" value="TRANSCRIPTIONAL REGULATOR, MARR FAMILY"/>
    <property type="match status" value="1"/>
</dbReference>
<protein>
    <submittedName>
        <fullName evidence="2">MarR family transcriptional regulator</fullName>
    </submittedName>
</protein>
<name>A0AAJ5W375_9MICO</name>
<dbReference type="Pfam" id="PF12802">
    <property type="entry name" value="MarR_2"/>
    <property type="match status" value="1"/>
</dbReference>
<dbReference type="PRINTS" id="PR00598">
    <property type="entry name" value="HTHMARR"/>
</dbReference>
<evidence type="ECO:0000313" key="2">
    <source>
        <dbReference type="EMBL" id="WEK14892.1"/>
    </source>
</evidence>
<dbReference type="GO" id="GO:0006950">
    <property type="term" value="P:response to stress"/>
    <property type="evidence" value="ECO:0007669"/>
    <property type="project" value="TreeGrafter"/>
</dbReference>
<evidence type="ECO:0000259" key="1">
    <source>
        <dbReference type="PROSITE" id="PS50995"/>
    </source>
</evidence>
<dbReference type="AlphaFoldDB" id="A0AAJ5W375"/>